<name>A0A1V6N2W2_METAZ</name>
<reference evidence="1 2" key="1">
    <citation type="submission" date="2014-12" db="EMBL/GenBank/DDBJ databases">
        <title>Genome sequence of Methanobrevibacter arboriphilicus DH1, DSM1125.</title>
        <authorList>
            <person name="Poehlein A."/>
            <person name="Thauer R.K."/>
            <person name="Seedorf H."/>
            <person name="Daniel R."/>
        </authorList>
    </citation>
    <scope>NUCLEOTIDE SEQUENCE [LARGE SCALE GENOMIC DNA]</scope>
    <source>
        <strain evidence="1 2">DH1</strain>
    </source>
</reference>
<comment type="caution">
    <text evidence="1">The sequence shown here is derived from an EMBL/GenBank/DDBJ whole genome shotgun (WGS) entry which is preliminary data.</text>
</comment>
<proteinExistence type="predicted"/>
<keyword evidence="2" id="KW-1185">Reference proteome</keyword>
<dbReference type="RefSeq" id="WP_080460065.1">
    <property type="nucleotide sequence ID" value="NZ_BBET01000052.1"/>
</dbReference>
<sequence>MIDTEKLRQGIEANSEVELKIDELLASAIFFQEDFIKVNNKEITMIFNKDYECLECYGEVITVETNINECEEVR</sequence>
<gene>
    <name evidence="1" type="ORF">MBBAR_6c01190</name>
</gene>
<dbReference type="EMBL" id="JXMW01000006">
    <property type="protein sequence ID" value="OQD59009.1"/>
    <property type="molecule type" value="Genomic_DNA"/>
</dbReference>
<dbReference type="OrthoDB" id="378563at2157"/>
<accession>A0A1V6N2W2</accession>
<protein>
    <submittedName>
        <fullName evidence="1">Uncharacterized protein</fullName>
    </submittedName>
</protein>
<dbReference type="Proteomes" id="UP000191661">
    <property type="component" value="Unassembled WGS sequence"/>
</dbReference>
<dbReference type="AlphaFoldDB" id="A0A1V6N2W2"/>
<evidence type="ECO:0000313" key="2">
    <source>
        <dbReference type="Proteomes" id="UP000191661"/>
    </source>
</evidence>
<evidence type="ECO:0000313" key="1">
    <source>
        <dbReference type="EMBL" id="OQD59009.1"/>
    </source>
</evidence>
<organism evidence="1 2">
    <name type="scientific">Methanobrevibacter arboriphilus JCM 13429 = DSM 1125</name>
    <dbReference type="NCBI Taxonomy" id="1300164"/>
    <lineage>
        <taxon>Archaea</taxon>
        <taxon>Methanobacteriati</taxon>
        <taxon>Methanobacteriota</taxon>
        <taxon>Methanomada group</taxon>
        <taxon>Methanobacteria</taxon>
        <taxon>Methanobacteriales</taxon>
        <taxon>Methanobacteriaceae</taxon>
        <taxon>Methanobrevibacter</taxon>
    </lineage>
</organism>